<keyword evidence="2 4" id="KW-0808">Transferase</keyword>
<dbReference type="InParanoid" id="A0A420WF11"/>
<evidence type="ECO:0000256" key="1">
    <source>
        <dbReference type="ARBA" id="ARBA00022603"/>
    </source>
</evidence>
<dbReference type="GO" id="GO:0032259">
    <property type="term" value="P:methylation"/>
    <property type="evidence" value="ECO:0007669"/>
    <property type="project" value="UniProtKB-KW"/>
</dbReference>
<dbReference type="AlphaFoldDB" id="A0A420WF11"/>
<dbReference type="OrthoDB" id="9793723at2"/>
<dbReference type="Gene3D" id="3.40.50.150">
    <property type="entry name" value="Vaccinia Virus protein VP39"/>
    <property type="match status" value="1"/>
</dbReference>
<reference evidence="4 5" key="1">
    <citation type="submission" date="2018-10" db="EMBL/GenBank/DDBJ databases">
        <title>Genomic Encyclopedia of Type Strains, Phase IV (KMG-IV): sequencing the most valuable type-strain genomes for metagenomic binning, comparative biology and taxonomic classification.</title>
        <authorList>
            <person name="Goeker M."/>
        </authorList>
    </citation>
    <scope>NUCLEOTIDE SEQUENCE [LARGE SCALE GENOMIC DNA]</scope>
    <source>
        <strain evidence="4 5">DSM 22008</strain>
    </source>
</reference>
<feature type="compositionally biased region" description="Basic and acidic residues" evidence="3">
    <location>
        <begin position="267"/>
        <end position="280"/>
    </location>
</feature>
<evidence type="ECO:0000256" key="2">
    <source>
        <dbReference type="ARBA" id="ARBA00022679"/>
    </source>
</evidence>
<feature type="region of interest" description="Disordered" evidence="3">
    <location>
        <begin position="252"/>
        <end position="280"/>
    </location>
</feature>
<dbReference type="Proteomes" id="UP000282211">
    <property type="component" value="Unassembled WGS sequence"/>
</dbReference>
<comment type="caution">
    <text evidence="4">The sequence shown here is derived from an EMBL/GenBank/DDBJ whole genome shotgun (WGS) entry which is preliminary data.</text>
</comment>
<protein>
    <submittedName>
        <fullName evidence="4">Methyltransferase family protein</fullName>
    </submittedName>
</protein>
<keyword evidence="1 4" id="KW-0489">Methyltransferase</keyword>
<evidence type="ECO:0000313" key="5">
    <source>
        <dbReference type="Proteomes" id="UP000282211"/>
    </source>
</evidence>
<name>A0A420WF11_9PROT</name>
<keyword evidence="5" id="KW-1185">Reference proteome</keyword>
<organism evidence="4 5">
    <name type="scientific">Litorimonas taeanensis</name>
    <dbReference type="NCBI Taxonomy" id="568099"/>
    <lineage>
        <taxon>Bacteria</taxon>
        <taxon>Pseudomonadati</taxon>
        <taxon>Pseudomonadota</taxon>
        <taxon>Alphaproteobacteria</taxon>
        <taxon>Maricaulales</taxon>
        <taxon>Robiginitomaculaceae</taxon>
    </lineage>
</organism>
<dbReference type="RefSeq" id="WP_121102409.1">
    <property type="nucleotide sequence ID" value="NZ_RBII01000002.1"/>
</dbReference>
<dbReference type="InterPro" id="IPR029063">
    <property type="entry name" value="SAM-dependent_MTases_sf"/>
</dbReference>
<evidence type="ECO:0000313" key="4">
    <source>
        <dbReference type="EMBL" id="RKQ69574.1"/>
    </source>
</evidence>
<proteinExistence type="predicted"/>
<accession>A0A420WF11</accession>
<dbReference type="EMBL" id="RBII01000002">
    <property type="protein sequence ID" value="RKQ69574.1"/>
    <property type="molecule type" value="Genomic_DNA"/>
</dbReference>
<gene>
    <name evidence="4" type="ORF">DES40_2375</name>
</gene>
<evidence type="ECO:0000256" key="3">
    <source>
        <dbReference type="SAM" id="MobiDB-lite"/>
    </source>
</evidence>
<dbReference type="PANTHER" id="PTHR13090">
    <property type="entry name" value="ARGININE-HYDROXYLASE NDUFAF5, MITOCHONDRIAL"/>
    <property type="match status" value="1"/>
</dbReference>
<dbReference type="PANTHER" id="PTHR13090:SF1">
    <property type="entry name" value="ARGININE-HYDROXYLASE NDUFAF5, MITOCHONDRIAL"/>
    <property type="match status" value="1"/>
</dbReference>
<dbReference type="SUPFAM" id="SSF53335">
    <property type="entry name" value="S-adenosyl-L-methionine-dependent methyltransferases"/>
    <property type="match status" value="1"/>
</dbReference>
<dbReference type="InterPro" id="IPR050602">
    <property type="entry name" value="Malonyl-ACP_OMT"/>
</dbReference>
<sequence>MMQREVPQIFDAHAQGLARVRAQRRMAKTGPSFLLERCTQDAASRISDINRQFTRGVLLCDVDMREKLFAELPNNRRPNTMEWYQDADSLSGDYDLIISLLGLQSINDLPGNLLQIRNALLPDGLFMGSLFGGDSLLHLRQTFYQIDQALFGGATARIYPMINHEQAAALLGQAGLNLPVIDKDRVNVNYSKIQTLINDLRDLGLTNTLIARHKSRLPKSSISLIEAAYPKSATGKFQVLFEILWMTGWSPHDSQQKPLKPGSAKKGLAESLREIRDKKP</sequence>
<dbReference type="GO" id="GO:0008168">
    <property type="term" value="F:methyltransferase activity"/>
    <property type="evidence" value="ECO:0007669"/>
    <property type="project" value="UniProtKB-KW"/>
</dbReference>